<keyword evidence="4 8" id="KW-1133">Transmembrane helix</keyword>
<keyword evidence="5 7" id="KW-0040">ANK repeat</keyword>
<feature type="transmembrane region" description="Helical" evidence="8">
    <location>
        <begin position="202"/>
        <end position="223"/>
    </location>
</feature>
<keyword evidence="3" id="KW-0677">Repeat</keyword>
<feature type="repeat" description="ANK" evidence="7">
    <location>
        <begin position="3"/>
        <end position="27"/>
    </location>
</feature>
<evidence type="ECO:0000313" key="11">
    <source>
        <dbReference type="Proteomes" id="UP001633002"/>
    </source>
</evidence>
<dbReference type="InterPro" id="IPR036770">
    <property type="entry name" value="Ankyrin_rpt-contain_sf"/>
</dbReference>
<dbReference type="SUPFAM" id="SSF48403">
    <property type="entry name" value="Ankyrin repeat"/>
    <property type="match status" value="1"/>
</dbReference>
<evidence type="ECO:0000256" key="1">
    <source>
        <dbReference type="ARBA" id="ARBA00004141"/>
    </source>
</evidence>
<dbReference type="PROSITE" id="PS50297">
    <property type="entry name" value="ANK_REP_REGION"/>
    <property type="match status" value="1"/>
</dbReference>
<evidence type="ECO:0000256" key="8">
    <source>
        <dbReference type="SAM" id="Phobius"/>
    </source>
</evidence>
<feature type="transmembrane region" description="Helical" evidence="8">
    <location>
        <begin position="280"/>
        <end position="302"/>
    </location>
</feature>
<organism evidence="10 11">
    <name type="scientific">Riccia sorocarpa</name>
    <dbReference type="NCBI Taxonomy" id="122646"/>
    <lineage>
        <taxon>Eukaryota</taxon>
        <taxon>Viridiplantae</taxon>
        <taxon>Streptophyta</taxon>
        <taxon>Embryophyta</taxon>
        <taxon>Marchantiophyta</taxon>
        <taxon>Marchantiopsida</taxon>
        <taxon>Marchantiidae</taxon>
        <taxon>Marchantiales</taxon>
        <taxon>Ricciaceae</taxon>
        <taxon>Riccia</taxon>
    </lineage>
</organism>
<keyword evidence="11" id="KW-1185">Reference proteome</keyword>
<reference evidence="10 11" key="1">
    <citation type="submission" date="2024-09" db="EMBL/GenBank/DDBJ databases">
        <title>Chromosome-scale assembly of Riccia sorocarpa.</title>
        <authorList>
            <person name="Paukszto L."/>
        </authorList>
    </citation>
    <scope>NUCLEOTIDE SEQUENCE [LARGE SCALE GENOMIC DNA]</scope>
    <source>
        <strain evidence="10">LP-2024</strain>
        <tissue evidence="10">Aerial parts of the thallus</tissue>
    </source>
</reference>
<evidence type="ECO:0000313" key="10">
    <source>
        <dbReference type="EMBL" id="KAL3678491.1"/>
    </source>
</evidence>
<evidence type="ECO:0000256" key="4">
    <source>
        <dbReference type="ARBA" id="ARBA00022989"/>
    </source>
</evidence>
<comment type="subcellular location">
    <subcellularLocation>
        <location evidence="1">Membrane</location>
        <topology evidence="1">Multi-pass membrane protein</topology>
    </subcellularLocation>
</comment>
<dbReference type="Pfam" id="PF13962">
    <property type="entry name" value="PGG"/>
    <property type="match status" value="1"/>
</dbReference>
<dbReference type="PANTHER" id="PTHR24186">
    <property type="entry name" value="PROTEIN PHOSPHATASE 1 REGULATORY SUBUNIT"/>
    <property type="match status" value="1"/>
</dbReference>
<feature type="domain" description="PGG" evidence="9">
    <location>
        <begin position="155"/>
        <end position="269"/>
    </location>
</feature>
<dbReference type="Pfam" id="PF12796">
    <property type="entry name" value="Ank_2"/>
    <property type="match status" value="1"/>
</dbReference>
<dbReference type="InterPro" id="IPR002110">
    <property type="entry name" value="Ankyrin_rpt"/>
</dbReference>
<sequence>MLLPRSALHMAAEEGDPELLRILLETGKFDSHYVDAPDNGDTFLHAAVCCKNTFPLLPMLLDYVEIPDQHYGEFGKVEQDLMMMGQQHYKEERQHRESRHQGCVNLLIQEGLDVWEPNKLGRIPDPGQDASPEYSLWWYEKLTLDTLGQKTSFSSAAAAISVTASLVATASYVGPLQPPLGYSLEDVDQIAKIQAEVLPVRVFFMCNTIAFYLAIAAVVFSLTPSLPMPHESTREELNRMRKRVTSALVLLILSLVAILSAFASASIVVIPNKNRWNQGWLAASSVIIGSVGCLVALVFSGIRAISLLCHNNSAVGRLYSKWVCICRGQARLQPATEFQV</sequence>
<name>A0ABD3GKT9_9MARC</name>
<accession>A0ABD3GKT9</accession>
<comment type="caution">
    <text evidence="10">The sequence shown here is derived from an EMBL/GenBank/DDBJ whole genome shotgun (WGS) entry which is preliminary data.</text>
</comment>
<dbReference type="PANTHER" id="PTHR24186:SF38">
    <property type="entry name" value="ANKYRIN REPEAT FAMILY PROTEIN"/>
    <property type="match status" value="1"/>
</dbReference>
<dbReference type="InterPro" id="IPR026961">
    <property type="entry name" value="PGG_dom"/>
</dbReference>
<feature type="transmembrane region" description="Helical" evidence="8">
    <location>
        <begin position="244"/>
        <end position="268"/>
    </location>
</feature>
<evidence type="ECO:0000256" key="3">
    <source>
        <dbReference type="ARBA" id="ARBA00022737"/>
    </source>
</evidence>
<proteinExistence type="predicted"/>
<gene>
    <name evidence="10" type="ORF">R1sor_021447</name>
</gene>
<dbReference type="Proteomes" id="UP001633002">
    <property type="component" value="Unassembled WGS sequence"/>
</dbReference>
<evidence type="ECO:0000256" key="6">
    <source>
        <dbReference type="ARBA" id="ARBA00023136"/>
    </source>
</evidence>
<keyword evidence="2 8" id="KW-0812">Transmembrane</keyword>
<dbReference type="PROSITE" id="PS50088">
    <property type="entry name" value="ANK_REPEAT"/>
    <property type="match status" value="1"/>
</dbReference>
<dbReference type="Gene3D" id="1.25.40.20">
    <property type="entry name" value="Ankyrin repeat-containing domain"/>
    <property type="match status" value="1"/>
</dbReference>
<evidence type="ECO:0000256" key="2">
    <source>
        <dbReference type="ARBA" id="ARBA00022692"/>
    </source>
</evidence>
<protein>
    <recommendedName>
        <fullName evidence="9">PGG domain-containing protein</fullName>
    </recommendedName>
</protein>
<dbReference type="GO" id="GO:0016020">
    <property type="term" value="C:membrane"/>
    <property type="evidence" value="ECO:0007669"/>
    <property type="project" value="UniProtKB-SubCell"/>
</dbReference>
<evidence type="ECO:0000256" key="5">
    <source>
        <dbReference type="ARBA" id="ARBA00023043"/>
    </source>
</evidence>
<dbReference type="AlphaFoldDB" id="A0ABD3GKT9"/>
<keyword evidence="6 8" id="KW-0472">Membrane</keyword>
<dbReference type="EMBL" id="JBJQOH010000007">
    <property type="protein sequence ID" value="KAL3678491.1"/>
    <property type="molecule type" value="Genomic_DNA"/>
</dbReference>
<evidence type="ECO:0000259" key="9">
    <source>
        <dbReference type="Pfam" id="PF13962"/>
    </source>
</evidence>
<evidence type="ECO:0000256" key="7">
    <source>
        <dbReference type="PROSITE-ProRule" id="PRU00023"/>
    </source>
</evidence>